<evidence type="ECO:0000313" key="1">
    <source>
        <dbReference type="Ensembl" id="ENSACIP00000018960.1"/>
    </source>
</evidence>
<name>A0A3Q0SF71_AMPCI</name>
<dbReference type="AlphaFoldDB" id="A0A3Q0SF71"/>
<dbReference type="STRING" id="61819.ENSACIP00000018960"/>
<dbReference type="Proteomes" id="UP000261340">
    <property type="component" value="Unplaced"/>
</dbReference>
<proteinExistence type="predicted"/>
<dbReference type="GeneTree" id="ENSGT00940000181269"/>
<keyword evidence="2" id="KW-1185">Reference proteome</keyword>
<accession>A0A3Q0SF71</accession>
<protein>
    <submittedName>
        <fullName evidence="1">Uncharacterized protein</fullName>
    </submittedName>
</protein>
<reference evidence="1" key="1">
    <citation type="submission" date="2025-08" db="UniProtKB">
        <authorList>
            <consortium name="Ensembl"/>
        </authorList>
    </citation>
    <scope>IDENTIFICATION</scope>
</reference>
<sequence length="75" mass="8928">MFFNLFIFLFSPDIIDKSELKTFFESNSSQIYFIFYENFITLESNLKQKGEFKLIFGKLSQSLSVFSYYGNSKFL</sequence>
<organism evidence="1 2">
    <name type="scientific">Amphilophus citrinellus</name>
    <name type="common">Midas cichlid</name>
    <name type="synonym">Cichlasoma citrinellum</name>
    <dbReference type="NCBI Taxonomy" id="61819"/>
    <lineage>
        <taxon>Eukaryota</taxon>
        <taxon>Metazoa</taxon>
        <taxon>Chordata</taxon>
        <taxon>Craniata</taxon>
        <taxon>Vertebrata</taxon>
        <taxon>Euteleostomi</taxon>
        <taxon>Actinopterygii</taxon>
        <taxon>Neopterygii</taxon>
        <taxon>Teleostei</taxon>
        <taxon>Neoteleostei</taxon>
        <taxon>Acanthomorphata</taxon>
        <taxon>Ovalentaria</taxon>
        <taxon>Cichlomorphae</taxon>
        <taxon>Cichliformes</taxon>
        <taxon>Cichlidae</taxon>
        <taxon>New World cichlids</taxon>
        <taxon>Cichlasomatinae</taxon>
        <taxon>Heroini</taxon>
        <taxon>Amphilophus</taxon>
    </lineage>
</organism>
<dbReference type="Ensembl" id="ENSACIT00000019471.1">
    <property type="protein sequence ID" value="ENSACIP00000018960.1"/>
    <property type="gene ID" value="ENSACIG00000014761.1"/>
</dbReference>
<reference evidence="1" key="2">
    <citation type="submission" date="2025-09" db="UniProtKB">
        <authorList>
            <consortium name="Ensembl"/>
        </authorList>
    </citation>
    <scope>IDENTIFICATION</scope>
</reference>
<evidence type="ECO:0000313" key="2">
    <source>
        <dbReference type="Proteomes" id="UP000261340"/>
    </source>
</evidence>